<sequence length="615" mass="70266">MIDTDNLTSGQIQRKLRAKEFVLMQNSKATHKLWINDISLVGIIDDDGKQQIFDGWAACKHCLVAYRTHSKKDASENKKNYALTSFHAHIKECRTRSSKMTTSTSVAPKESVPVQTLMPRFAYNKSQLNERLQKQLKDAELKFVTAGSHSFNALENGGVLDLVQTAIDIGAQVGKLNVRDIFYGRKTIRGEAISKFNHFSTTIRQILDEPIKNHCVAATCDMWTDDYMKRSYLDFTVFWTNDKYKLSHCLLRCKHFPEDSKTGINIWQEIKSIFESFNLSFGDTPIVTDQGSNMVAAFNITEEARIPCMAHRCNTTLETAWNRVDTKNSTFAVFNVAVRELRKYANQSSGIQNKLPKTLKSGCGTRPWRSYFTVHDSLNDSFEALNIILRERQEQYRLFNIDPTLLNAIVQLMHPFSMIFDKLEMADQPTLQNVVPSYYHPALLGIQKKEVRKGLHILASDIIHHFDTSRSLQHLSDDAPRSPSKRIKNDPFADFRSGRTTQNQSIFDQTALAKELDRQIQLYDTMEIDHDYDNNPFTFWHSHKGDLSILSKISKSLLVIPASSAESERHFSIAGQIVDELRSSLDPDAVEALVVLKEAYINKMWPTETLQKEHS</sequence>
<dbReference type="GO" id="GO:0005634">
    <property type="term" value="C:nucleus"/>
    <property type="evidence" value="ECO:0007669"/>
    <property type="project" value="UniProtKB-SubCell"/>
</dbReference>
<dbReference type="PANTHER" id="PTHR46481">
    <property type="entry name" value="ZINC FINGER BED DOMAIN-CONTAINING PROTEIN 4"/>
    <property type="match status" value="1"/>
</dbReference>
<feature type="non-terminal residue" evidence="8">
    <location>
        <position position="1"/>
    </location>
</feature>
<dbReference type="SUPFAM" id="SSF53098">
    <property type="entry name" value="Ribonuclease H-like"/>
    <property type="match status" value="1"/>
</dbReference>
<evidence type="ECO:0000256" key="2">
    <source>
        <dbReference type="ARBA" id="ARBA00022723"/>
    </source>
</evidence>
<dbReference type="GO" id="GO:0008270">
    <property type="term" value="F:zinc ion binding"/>
    <property type="evidence" value="ECO:0007669"/>
    <property type="project" value="UniProtKB-KW"/>
</dbReference>
<dbReference type="Proteomes" id="UP000663842">
    <property type="component" value="Unassembled WGS sequence"/>
</dbReference>
<feature type="region of interest" description="Disordered" evidence="6">
    <location>
        <begin position="474"/>
        <end position="498"/>
    </location>
</feature>
<keyword evidence="5" id="KW-0539">Nucleus</keyword>
<accession>A0A820K1A6</accession>
<feature type="domain" description="HAT C-terminal dimerisation" evidence="7">
    <location>
        <begin position="515"/>
        <end position="598"/>
    </location>
</feature>
<keyword evidence="4" id="KW-0862">Zinc</keyword>
<reference evidence="8" key="1">
    <citation type="submission" date="2021-02" db="EMBL/GenBank/DDBJ databases">
        <authorList>
            <person name="Nowell W R."/>
        </authorList>
    </citation>
    <scope>NUCLEOTIDE SEQUENCE</scope>
</reference>
<dbReference type="AlphaFoldDB" id="A0A820K1A6"/>
<evidence type="ECO:0000256" key="4">
    <source>
        <dbReference type="ARBA" id="ARBA00022833"/>
    </source>
</evidence>
<dbReference type="GO" id="GO:0046983">
    <property type="term" value="F:protein dimerization activity"/>
    <property type="evidence" value="ECO:0007669"/>
    <property type="project" value="InterPro"/>
</dbReference>
<evidence type="ECO:0000256" key="5">
    <source>
        <dbReference type="ARBA" id="ARBA00023242"/>
    </source>
</evidence>
<evidence type="ECO:0000313" key="9">
    <source>
        <dbReference type="Proteomes" id="UP000663842"/>
    </source>
</evidence>
<comment type="caution">
    <text evidence="8">The sequence shown here is derived from an EMBL/GenBank/DDBJ whole genome shotgun (WGS) entry which is preliminary data.</text>
</comment>
<name>A0A820K1A6_9BILA</name>
<dbReference type="Gene3D" id="1.10.10.1070">
    <property type="entry name" value="Zinc finger, BED domain-containing"/>
    <property type="match status" value="1"/>
</dbReference>
<dbReference type="InterPro" id="IPR008906">
    <property type="entry name" value="HATC_C_dom"/>
</dbReference>
<dbReference type="InterPro" id="IPR012337">
    <property type="entry name" value="RNaseH-like_sf"/>
</dbReference>
<keyword evidence="3" id="KW-0863">Zinc-finger</keyword>
<evidence type="ECO:0000313" key="8">
    <source>
        <dbReference type="EMBL" id="CAF4335513.1"/>
    </source>
</evidence>
<dbReference type="SUPFAM" id="SSF140996">
    <property type="entry name" value="Hermes dimerisation domain"/>
    <property type="match status" value="1"/>
</dbReference>
<dbReference type="PANTHER" id="PTHR46481:SF10">
    <property type="entry name" value="ZINC FINGER BED DOMAIN-CONTAINING PROTEIN 39"/>
    <property type="match status" value="1"/>
</dbReference>
<evidence type="ECO:0000256" key="3">
    <source>
        <dbReference type="ARBA" id="ARBA00022771"/>
    </source>
</evidence>
<proteinExistence type="predicted"/>
<dbReference type="Pfam" id="PF05699">
    <property type="entry name" value="Dimer_Tnp_hAT"/>
    <property type="match status" value="1"/>
</dbReference>
<dbReference type="InterPro" id="IPR052035">
    <property type="entry name" value="ZnF_BED_domain_contain"/>
</dbReference>
<organism evidence="8 9">
    <name type="scientific">Rotaria magnacalcarata</name>
    <dbReference type="NCBI Taxonomy" id="392030"/>
    <lineage>
        <taxon>Eukaryota</taxon>
        <taxon>Metazoa</taxon>
        <taxon>Spiralia</taxon>
        <taxon>Gnathifera</taxon>
        <taxon>Rotifera</taxon>
        <taxon>Eurotatoria</taxon>
        <taxon>Bdelloidea</taxon>
        <taxon>Philodinida</taxon>
        <taxon>Philodinidae</taxon>
        <taxon>Rotaria</taxon>
    </lineage>
</organism>
<comment type="subcellular location">
    <subcellularLocation>
        <location evidence="1">Nucleus</location>
    </subcellularLocation>
</comment>
<keyword evidence="2" id="KW-0479">Metal-binding</keyword>
<gene>
    <name evidence="8" type="ORF">UXM345_LOCUS35231</name>
</gene>
<evidence type="ECO:0000256" key="6">
    <source>
        <dbReference type="SAM" id="MobiDB-lite"/>
    </source>
</evidence>
<dbReference type="EMBL" id="CAJOBF010014019">
    <property type="protein sequence ID" value="CAF4335513.1"/>
    <property type="molecule type" value="Genomic_DNA"/>
</dbReference>
<evidence type="ECO:0000256" key="1">
    <source>
        <dbReference type="ARBA" id="ARBA00004123"/>
    </source>
</evidence>
<protein>
    <recommendedName>
        <fullName evidence="7">HAT C-terminal dimerisation domain-containing protein</fullName>
    </recommendedName>
</protein>
<feature type="compositionally biased region" description="Basic and acidic residues" evidence="6">
    <location>
        <begin position="487"/>
        <end position="497"/>
    </location>
</feature>
<evidence type="ECO:0000259" key="7">
    <source>
        <dbReference type="Pfam" id="PF05699"/>
    </source>
</evidence>